<dbReference type="Proteomes" id="UP000073492">
    <property type="component" value="Unassembled WGS sequence"/>
</dbReference>
<dbReference type="PANTHER" id="PTHR46494:SF1">
    <property type="entry name" value="CORA FAMILY METAL ION TRANSPORTER (EUROFUNG)"/>
    <property type="match status" value="1"/>
</dbReference>
<sequence>MARRELVKLNERLIQGLLCPHRKLIHLQRQQGADWSSRRRTSNRVRNSGLPGLQNPAPSQRSSGHRAARPPTLTRTFQTHPFRPRWLPKVGAEPGIDPATKDEKWDPARLRPDSASKIRIIDYSHKQIEERDVAAVDLEKFLQSNAKPDWAAVRWIYVNGLNFDVVRCLGNHKSLHPLAIEDVLDIHTPTKVDWYEDHCFLELNLAKLYEGDPPRNEGSRQEKHYHHRGRWRTLVPGKFGMSVEQVSAFLMTDNTLITIFERSGNDIFQPIMTRLRSSQTVVRSSNDASMLLQACIDAIVDLSLPIGKAVGEAFDDLEQDVLSRPTIGQSKQLHILRSGLTSFMENANAIGILVRTLCDHGAVPGSGRSSNPSTIESLKNQAQTSIEISATTQIYLRDVQDHLTAVANNTRMSIRSAENLSSLIFNTIAASQNESVRQLTLISSFFLPLTFLTGYFGMNFDKMPIVNENSDVMFWIIAGPVMVTTMLLLMRTRARINRPEPWQRQSRGIGRQNRQMERQMRQSEHR</sequence>
<dbReference type="OrthoDB" id="165352at2759"/>
<evidence type="ECO:0000256" key="6">
    <source>
        <dbReference type="ARBA" id="ARBA00022989"/>
    </source>
</evidence>
<dbReference type="InterPro" id="IPR002523">
    <property type="entry name" value="MgTranspt_CorA/ZnTranspt_ZntB"/>
</dbReference>
<evidence type="ECO:0000256" key="9">
    <source>
        <dbReference type="SAM" id="Phobius"/>
    </source>
</evidence>
<comment type="caution">
    <text evidence="10">The sequence shown here is derived from an EMBL/GenBank/DDBJ whole genome shotgun (WGS) entry which is preliminary data.</text>
</comment>
<keyword evidence="5 9" id="KW-0812">Transmembrane</keyword>
<feature type="transmembrane region" description="Helical" evidence="9">
    <location>
        <begin position="472"/>
        <end position="490"/>
    </location>
</feature>
<evidence type="ECO:0000256" key="8">
    <source>
        <dbReference type="SAM" id="MobiDB-lite"/>
    </source>
</evidence>
<evidence type="ECO:0000313" key="10">
    <source>
        <dbReference type="EMBL" id="KXT11552.1"/>
    </source>
</evidence>
<organism evidence="10 11">
    <name type="scientific">Pseudocercospora musae</name>
    <dbReference type="NCBI Taxonomy" id="113226"/>
    <lineage>
        <taxon>Eukaryota</taxon>
        <taxon>Fungi</taxon>
        <taxon>Dikarya</taxon>
        <taxon>Ascomycota</taxon>
        <taxon>Pezizomycotina</taxon>
        <taxon>Dothideomycetes</taxon>
        <taxon>Dothideomycetidae</taxon>
        <taxon>Mycosphaerellales</taxon>
        <taxon>Mycosphaerellaceae</taxon>
        <taxon>Pseudocercospora</taxon>
    </lineage>
</organism>
<dbReference type="InterPro" id="IPR045863">
    <property type="entry name" value="CorA_TM1_TM2"/>
</dbReference>
<dbReference type="STRING" id="113226.A0A139IAI7"/>
<dbReference type="GO" id="GO:0005886">
    <property type="term" value="C:plasma membrane"/>
    <property type="evidence" value="ECO:0007669"/>
    <property type="project" value="UniProtKB-SubCell"/>
</dbReference>
<keyword evidence="4" id="KW-1003">Cell membrane</keyword>
<feature type="region of interest" description="Disordered" evidence="8">
    <location>
        <begin position="500"/>
        <end position="526"/>
    </location>
</feature>
<evidence type="ECO:0000256" key="1">
    <source>
        <dbReference type="ARBA" id="ARBA00004651"/>
    </source>
</evidence>
<feature type="compositionally biased region" description="Basic and acidic residues" evidence="8">
    <location>
        <begin position="514"/>
        <end position="526"/>
    </location>
</feature>
<dbReference type="SUPFAM" id="SSF143865">
    <property type="entry name" value="CorA soluble domain-like"/>
    <property type="match status" value="1"/>
</dbReference>
<feature type="region of interest" description="Disordered" evidence="8">
    <location>
        <begin position="29"/>
        <end position="75"/>
    </location>
</feature>
<name>A0A139IAI7_9PEZI</name>
<reference evidence="10 11" key="1">
    <citation type="submission" date="2015-07" db="EMBL/GenBank/DDBJ databases">
        <title>Comparative genomics of the Sigatoka disease complex on banana suggests a link between parallel evolutionary changes in Pseudocercospora fijiensis and Pseudocercospora eumusae and increased virulence on the banana host.</title>
        <authorList>
            <person name="Chang T.-C."/>
            <person name="Salvucci A."/>
            <person name="Crous P.W."/>
            <person name="Stergiopoulos I."/>
        </authorList>
    </citation>
    <scope>NUCLEOTIDE SEQUENCE [LARGE SCALE GENOMIC DNA]</scope>
    <source>
        <strain evidence="10 11">CBS 116634</strain>
    </source>
</reference>
<feature type="region of interest" description="Disordered" evidence="8">
    <location>
        <begin position="88"/>
        <end position="107"/>
    </location>
</feature>
<keyword evidence="3" id="KW-0813">Transport</keyword>
<keyword evidence="11" id="KW-1185">Reference proteome</keyword>
<keyword evidence="7 9" id="KW-0472">Membrane</keyword>
<dbReference type="SUPFAM" id="SSF144083">
    <property type="entry name" value="Magnesium transport protein CorA, transmembrane region"/>
    <property type="match status" value="1"/>
</dbReference>
<proteinExistence type="inferred from homology"/>
<dbReference type="InterPro" id="IPR045861">
    <property type="entry name" value="CorA_cytoplasmic_dom"/>
</dbReference>
<comment type="similarity">
    <text evidence="2">Belongs to the CorA metal ion transporter (MIT) (TC 1.A.35) family.</text>
</comment>
<dbReference type="AlphaFoldDB" id="A0A139IAI7"/>
<comment type="subcellular location">
    <subcellularLocation>
        <location evidence="1">Cell membrane</location>
        <topology evidence="1">Multi-pass membrane protein</topology>
    </subcellularLocation>
</comment>
<dbReference type="Gene3D" id="3.30.460.20">
    <property type="entry name" value="CorA soluble domain-like"/>
    <property type="match status" value="1"/>
</dbReference>
<evidence type="ECO:0000256" key="7">
    <source>
        <dbReference type="ARBA" id="ARBA00023136"/>
    </source>
</evidence>
<dbReference type="EMBL" id="LFZO01000194">
    <property type="protein sequence ID" value="KXT11552.1"/>
    <property type="molecule type" value="Genomic_DNA"/>
</dbReference>
<protein>
    <submittedName>
        <fullName evidence="10">Uncharacterized protein</fullName>
    </submittedName>
</protein>
<dbReference type="GO" id="GO:0000287">
    <property type="term" value="F:magnesium ion binding"/>
    <property type="evidence" value="ECO:0007669"/>
    <property type="project" value="TreeGrafter"/>
</dbReference>
<evidence type="ECO:0000313" key="11">
    <source>
        <dbReference type="Proteomes" id="UP000073492"/>
    </source>
</evidence>
<evidence type="ECO:0000256" key="3">
    <source>
        <dbReference type="ARBA" id="ARBA00022448"/>
    </source>
</evidence>
<dbReference type="GO" id="GO:0050897">
    <property type="term" value="F:cobalt ion binding"/>
    <property type="evidence" value="ECO:0007669"/>
    <property type="project" value="TreeGrafter"/>
</dbReference>
<feature type="transmembrane region" description="Helical" evidence="9">
    <location>
        <begin position="439"/>
        <end position="460"/>
    </location>
</feature>
<keyword evidence="6 9" id="KW-1133">Transmembrane helix</keyword>
<evidence type="ECO:0000256" key="2">
    <source>
        <dbReference type="ARBA" id="ARBA00009765"/>
    </source>
</evidence>
<dbReference type="PANTHER" id="PTHR46494">
    <property type="entry name" value="CORA FAMILY METAL ION TRANSPORTER (EUROFUNG)"/>
    <property type="match status" value="1"/>
</dbReference>
<dbReference type="Gene3D" id="1.20.58.340">
    <property type="entry name" value="Magnesium transport protein CorA, transmembrane region"/>
    <property type="match status" value="2"/>
</dbReference>
<gene>
    <name evidence="10" type="ORF">AC579_10329</name>
</gene>
<evidence type="ECO:0000256" key="5">
    <source>
        <dbReference type="ARBA" id="ARBA00022692"/>
    </source>
</evidence>
<dbReference type="GO" id="GO:0015095">
    <property type="term" value="F:magnesium ion transmembrane transporter activity"/>
    <property type="evidence" value="ECO:0007669"/>
    <property type="project" value="TreeGrafter"/>
</dbReference>
<dbReference type="Pfam" id="PF01544">
    <property type="entry name" value="CorA"/>
    <property type="match status" value="1"/>
</dbReference>
<accession>A0A139IAI7</accession>
<evidence type="ECO:0000256" key="4">
    <source>
        <dbReference type="ARBA" id="ARBA00022475"/>
    </source>
</evidence>
<dbReference type="GO" id="GO:0015087">
    <property type="term" value="F:cobalt ion transmembrane transporter activity"/>
    <property type="evidence" value="ECO:0007669"/>
    <property type="project" value="TreeGrafter"/>
</dbReference>